<feature type="domain" description="ABC3 transporter permease C-terminal" evidence="7">
    <location>
        <begin position="729"/>
        <end position="842"/>
    </location>
</feature>
<keyword evidence="3 6" id="KW-0812">Transmembrane</keyword>
<dbReference type="EMBL" id="JABFCY010000001">
    <property type="protein sequence ID" value="NNU59019.1"/>
    <property type="molecule type" value="Genomic_DNA"/>
</dbReference>
<dbReference type="AlphaFoldDB" id="A0A849KKF3"/>
<sequence length="849" mass="89341">MSRMKSFSLALRFALREMRGGLAGFYIFLACIALGVAAIGGVNSVARSVSTGIASEGQSILGGDVSFALNQREATAEERAFIEKQGRMAESATMRSMARMPDGSDQSLVEVKAVDAAYPLYGTLKAAPAQSLADVTAIKGDVYGAAVSQDFLNRMGLTLGAKVLLGAQTFELRAVIESEPDLLSSGFNFAPRFLVSLDGLRASGLIQPGSLVDHIYKVALPNGAPDAAIAEVRRQAAADFPDAGWNIRSRTNAAPALSANIERFSQFLTLVGLTALIVGGVGVANAVRAYLDGKRGVIATFKSLGAPARFAVLVYLVQIMVIGLIGIVLGLILAAIIPFAAALALANYLPVAGGGGFFPGALALAAVFGLITTLAFAIIPLGRARNIPATALFREQGFEQRGLPPLLYLGLAVLLIAALAGLALYVAYDRRIAAIFIVSAIAAFGVLRLVADGIRWLARRAPRVRSTALRLAVGNIHRPGALTPSVVLSLGLGLTLMVAIALIDGNLRRQVTENIPAQAPDFFFVDIQNRDIGDFTKLVSGIVPDGKLTSGPMLRGRIVAFNGTNVRDMTIPPEAAWVLRGDRGITFADKVPENSTLSEGEWWPADYSGEPFVSFAEREGKELGLKLGDTVTVNVLGRNITAKIASFRQVQWETLAMNFVMVFSPNTFAGAPATWLATLTIPDGKKNLAPDVLRQVTKTWPAVTTVSVTDALNVANDLIGQLATAIRAAASIALAASVLVLGGALAAGNRARVHDAVVLKTLGATRGTLIAAYIMEYMLLGLATALFALAAGSVAGWYVVVEIMKLKAQFLPDVALMTVVVALVLTVGFGLAGTWRVLGQKPAQVLRTI</sequence>
<evidence type="ECO:0000256" key="6">
    <source>
        <dbReference type="SAM" id="Phobius"/>
    </source>
</evidence>
<keyword evidence="9" id="KW-1185">Reference proteome</keyword>
<dbReference type="PROSITE" id="PS51257">
    <property type="entry name" value="PROKAR_LIPOPROTEIN"/>
    <property type="match status" value="1"/>
</dbReference>
<proteinExistence type="predicted"/>
<evidence type="ECO:0000313" key="9">
    <source>
        <dbReference type="Proteomes" id="UP000574931"/>
    </source>
</evidence>
<feature type="transmembrane region" description="Helical" evidence="6">
    <location>
        <begin position="814"/>
        <end position="838"/>
    </location>
</feature>
<evidence type="ECO:0000259" key="7">
    <source>
        <dbReference type="Pfam" id="PF02687"/>
    </source>
</evidence>
<comment type="caution">
    <text evidence="8">The sequence shown here is derived from an EMBL/GenBank/DDBJ whole genome shotgun (WGS) entry which is preliminary data.</text>
</comment>
<dbReference type="InterPro" id="IPR003838">
    <property type="entry name" value="ABC3_permease_C"/>
</dbReference>
<dbReference type="Proteomes" id="UP000574931">
    <property type="component" value="Unassembled WGS sequence"/>
</dbReference>
<keyword evidence="2" id="KW-1003">Cell membrane</keyword>
<feature type="transmembrane region" description="Helical" evidence="6">
    <location>
        <begin position="769"/>
        <end position="794"/>
    </location>
</feature>
<evidence type="ECO:0000256" key="3">
    <source>
        <dbReference type="ARBA" id="ARBA00022692"/>
    </source>
</evidence>
<gene>
    <name evidence="8" type="ORF">HKX02_01950</name>
</gene>
<dbReference type="InterPro" id="IPR038766">
    <property type="entry name" value="Membrane_comp_ABC_pdt"/>
</dbReference>
<feature type="transmembrane region" description="Helical" evidence="6">
    <location>
        <begin position="312"/>
        <end position="345"/>
    </location>
</feature>
<feature type="transmembrane region" description="Helical" evidence="6">
    <location>
        <begin position="728"/>
        <end position="748"/>
    </location>
</feature>
<dbReference type="PANTHER" id="PTHR30287">
    <property type="entry name" value="MEMBRANE COMPONENT OF PREDICTED ABC SUPERFAMILY METABOLITE UPTAKE TRANSPORTER"/>
    <property type="match status" value="1"/>
</dbReference>
<evidence type="ECO:0000256" key="1">
    <source>
        <dbReference type="ARBA" id="ARBA00004651"/>
    </source>
</evidence>
<accession>A0A849KKF3</accession>
<organism evidence="8 9">
    <name type="scientific">Ochrobactrum soli</name>
    <dbReference type="NCBI Taxonomy" id="2448455"/>
    <lineage>
        <taxon>Bacteria</taxon>
        <taxon>Pseudomonadati</taxon>
        <taxon>Pseudomonadota</taxon>
        <taxon>Alphaproteobacteria</taxon>
        <taxon>Hyphomicrobiales</taxon>
        <taxon>Brucellaceae</taxon>
        <taxon>Brucella/Ochrobactrum group</taxon>
        <taxon>Ochrobactrum</taxon>
    </lineage>
</organism>
<evidence type="ECO:0000256" key="5">
    <source>
        <dbReference type="ARBA" id="ARBA00023136"/>
    </source>
</evidence>
<feature type="transmembrane region" description="Helical" evidence="6">
    <location>
        <begin position="357"/>
        <end position="382"/>
    </location>
</feature>
<keyword evidence="4 6" id="KW-1133">Transmembrane helix</keyword>
<dbReference type="GO" id="GO:0005886">
    <property type="term" value="C:plasma membrane"/>
    <property type="evidence" value="ECO:0007669"/>
    <property type="project" value="UniProtKB-SubCell"/>
</dbReference>
<feature type="transmembrane region" description="Helical" evidence="6">
    <location>
        <begin position="267"/>
        <end position="291"/>
    </location>
</feature>
<evidence type="ECO:0000313" key="8">
    <source>
        <dbReference type="EMBL" id="NNU59019.1"/>
    </source>
</evidence>
<feature type="transmembrane region" description="Helical" evidence="6">
    <location>
        <begin position="479"/>
        <end position="503"/>
    </location>
</feature>
<keyword evidence="5 6" id="KW-0472">Membrane</keyword>
<comment type="subcellular location">
    <subcellularLocation>
        <location evidence="1">Cell membrane</location>
        <topology evidence="1">Multi-pass membrane protein</topology>
    </subcellularLocation>
</comment>
<dbReference type="PANTHER" id="PTHR30287:SF1">
    <property type="entry name" value="INNER MEMBRANE PROTEIN"/>
    <property type="match status" value="1"/>
</dbReference>
<reference evidence="8 9" key="1">
    <citation type="submission" date="2020-05" db="EMBL/GenBank/DDBJ databases">
        <title>Draft Genome Sequence of Ochrobactrum soli Isolated from Stable Fly Gut.</title>
        <authorList>
            <person name="Pileggi M.T."/>
            <person name="Vazhakkala L.J."/>
            <person name="Wong C.N."/>
        </authorList>
    </citation>
    <scope>NUCLEOTIDE SEQUENCE [LARGE SCALE GENOMIC DNA]</scope>
    <source>
        <strain evidence="8 9">MTP-C0764</strain>
    </source>
</reference>
<dbReference type="Pfam" id="PF02687">
    <property type="entry name" value="FtsX"/>
    <property type="match status" value="2"/>
</dbReference>
<evidence type="ECO:0000256" key="2">
    <source>
        <dbReference type="ARBA" id="ARBA00022475"/>
    </source>
</evidence>
<name>A0A849KKF3_9HYPH</name>
<protein>
    <submittedName>
        <fullName evidence="8">ABC transporter permease</fullName>
    </submittedName>
</protein>
<feature type="transmembrane region" description="Helical" evidence="6">
    <location>
        <begin position="432"/>
        <end position="458"/>
    </location>
</feature>
<dbReference type="RefSeq" id="WP_171316863.1">
    <property type="nucleotide sequence ID" value="NZ_JABFCY010000001.1"/>
</dbReference>
<feature type="transmembrane region" description="Helical" evidence="6">
    <location>
        <begin position="403"/>
        <end position="426"/>
    </location>
</feature>
<evidence type="ECO:0000256" key="4">
    <source>
        <dbReference type="ARBA" id="ARBA00022989"/>
    </source>
</evidence>
<feature type="domain" description="ABC3 transporter permease C-terminal" evidence="7">
    <location>
        <begin position="271"/>
        <end position="388"/>
    </location>
</feature>